<dbReference type="AlphaFoldDB" id="A0A1Z2L3F8"/>
<protein>
    <submittedName>
        <fullName evidence="2">Uncharacterized protein</fullName>
    </submittedName>
</protein>
<evidence type="ECO:0000256" key="1">
    <source>
        <dbReference type="SAM" id="MobiDB-lite"/>
    </source>
</evidence>
<gene>
    <name evidence="2" type="ORF">SMD11_3155</name>
</gene>
<accession>A0A1Z2L3F8</accession>
<dbReference type="RefSeq" id="WP_199843886.1">
    <property type="nucleotide sequence ID" value="NZ_CP021744.1"/>
</dbReference>
<name>A0A1Z2L3F8_9ACTN</name>
<dbReference type="EMBL" id="CP021744">
    <property type="protein sequence ID" value="ARZ68798.1"/>
    <property type="molecule type" value="Genomic_DNA"/>
</dbReference>
<evidence type="ECO:0000313" key="3">
    <source>
        <dbReference type="Proteomes" id="UP000195755"/>
    </source>
</evidence>
<dbReference type="KEGG" id="salj:SMD11_3155"/>
<proteinExistence type="predicted"/>
<sequence length="218" mass="23275">MNEISTAAVHTRVWLDLLGRQFPELLAELAPGRTGPRLSHSPRGGTPAGGGSAPLRLDVSDAIRDVTDGVIELEEAVRERLGQGRPRKAPVPERLRRIAGLLDAPGVDAVLAEHVLSEARRMSGRCGRALGEAEPLFRVDGRCPWCDSVSLRLFPARQAVLCVNPGCRCEDESCGCATGAEHRHSWPETEWAALTGRDGGELAALPAGTLRAALGEAR</sequence>
<organism evidence="2 3">
    <name type="scientific">Streptomyces albireticuli</name>
    <dbReference type="NCBI Taxonomy" id="1940"/>
    <lineage>
        <taxon>Bacteria</taxon>
        <taxon>Bacillati</taxon>
        <taxon>Actinomycetota</taxon>
        <taxon>Actinomycetes</taxon>
        <taxon>Kitasatosporales</taxon>
        <taxon>Streptomycetaceae</taxon>
        <taxon>Streptomyces</taxon>
    </lineage>
</organism>
<evidence type="ECO:0000313" key="2">
    <source>
        <dbReference type="EMBL" id="ARZ68798.1"/>
    </source>
</evidence>
<reference evidence="2 3" key="1">
    <citation type="submission" date="2017-06" db="EMBL/GenBank/DDBJ databases">
        <title>Streptomyces albireticuli Genome sequencing and assembly.</title>
        <authorList>
            <person name="Wang Y."/>
            <person name="Du B."/>
            <person name="Ding Y."/>
            <person name="Liu H."/>
            <person name="Hou Q."/>
            <person name="Liu K."/>
            <person name="Yao L."/>
            <person name="Wang C."/>
        </authorList>
    </citation>
    <scope>NUCLEOTIDE SEQUENCE [LARGE SCALE GENOMIC DNA]</scope>
    <source>
        <strain evidence="2 3">MDJK11</strain>
    </source>
</reference>
<dbReference type="Proteomes" id="UP000195755">
    <property type="component" value="Chromosome"/>
</dbReference>
<feature type="region of interest" description="Disordered" evidence="1">
    <location>
        <begin position="31"/>
        <end position="57"/>
    </location>
</feature>